<sequence length="354" mass="41985">MAKEAVDKKRELLSIYEIKEFILSQYNIFDCDITPVKFKDTAKQRAVYKISSVYGDFCLKKVYYSEQDLLFVYSAIEWYHQKGIKVPNLIPNINKGRYVSYKDMLFILTPWVDGVKCDFDNLEHVIYSIRNLATMHKEGENFFPINGATIRKGFDNLYISTMKHFSHMLNCSNYAFKYKDKFSKTYLKHFDANEYLAKTSLEILSTVNFDNLTKSLCHGDYVNKNIIFNVDGYVWVIDFDKCRYDYVAKDISYLLRRLLKRENTKWNVELALSLINNYLSINKLNKDDIKYILAYLIFPQKYWKLSRDYYKNIKKCNKNSFNLLLSKVVDRTDFQLSFSTDIIAAIEENYKIKI</sequence>
<organism evidence="2 3">
    <name type="scientific">Clostridium intestinale DSM 6191</name>
    <dbReference type="NCBI Taxonomy" id="1121320"/>
    <lineage>
        <taxon>Bacteria</taxon>
        <taxon>Bacillati</taxon>
        <taxon>Bacillota</taxon>
        <taxon>Clostridia</taxon>
        <taxon>Eubacteriales</taxon>
        <taxon>Clostridiaceae</taxon>
        <taxon>Clostridium</taxon>
    </lineage>
</organism>
<name>A0A1M5Y445_9CLOT</name>
<dbReference type="InterPro" id="IPR011009">
    <property type="entry name" value="Kinase-like_dom_sf"/>
</dbReference>
<gene>
    <name evidence="2" type="ORF">SAMN02745941_01845</name>
</gene>
<evidence type="ECO:0000313" key="2">
    <source>
        <dbReference type="EMBL" id="SHI06885.1"/>
    </source>
</evidence>
<reference evidence="2 3" key="1">
    <citation type="submission" date="2016-11" db="EMBL/GenBank/DDBJ databases">
        <authorList>
            <person name="Jaros S."/>
            <person name="Januszkiewicz K."/>
            <person name="Wedrychowicz H."/>
        </authorList>
    </citation>
    <scope>NUCLEOTIDE SEQUENCE [LARGE SCALE GENOMIC DNA]</scope>
    <source>
        <strain evidence="2 3">DSM 6191</strain>
    </source>
</reference>
<dbReference type="Gene3D" id="3.30.200.20">
    <property type="entry name" value="Phosphorylase Kinase, domain 1"/>
    <property type="match status" value="1"/>
</dbReference>
<proteinExistence type="predicted"/>
<dbReference type="PANTHER" id="PTHR39179">
    <property type="entry name" value="SPORE COAT PROTEIN I"/>
    <property type="match status" value="1"/>
</dbReference>
<dbReference type="Proteomes" id="UP000184241">
    <property type="component" value="Unassembled WGS sequence"/>
</dbReference>
<dbReference type="RefSeq" id="WP_073018804.1">
    <property type="nucleotide sequence ID" value="NZ_FQXU01000005.1"/>
</dbReference>
<feature type="domain" description="Aminoglycoside phosphotransferase" evidence="1">
    <location>
        <begin position="45"/>
        <end position="264"/>
    </location>
</feature>
<dbReference type="InterPro" id="IPR002575">
    <property type="entry name" value="Aminoglycoside_PTrfase"/>
</dbReference>
<dbReference type="GO" id="GO:0042601">
    <property type="term" value="C:endospore-forming forespore"/>
    <property type="evidence" value="ECO:0007669"/>
    <property type="project" value="TreeGrafter"/>
</dbReference>
<dbReference type="Gene3D" id="3.90.1200.10">
    <property type="match status" value="1"/>
</dbReference>
<evidence type="ECO:0000259" key="1">
    <source>
        <dbReference type="Pfam" id="PF01636"/>
    </source>
</evidence>
<dbReference type="NCBIfam" id="TIGR02906">
    <property type="entry name" value="spore_CotS"/>
    <property type="match status" value="1"/>
</dbReference>
<protein>
    <submittedName>
        <fullName evidence="2">Spore coat protein, CotS family</fullName>
    </submittedName>
</protein>
<dbReference type="InterPro" id="IPR014255">
    <property type="entry name" value="Spore_coat_CotS"/>
</dbReference>
<dbReference type="PANTHER" id="PTHR39179:SF1">
    <property type="entry name" value="SPORE COAT PROTEIN I"/>
    <property type="match status" value="1"/>
</dbReference>
<dbReference type="InterPro" id="IPR047175">
    <property type="entry name" value="CotS-like"/>
</dbReference>
<dbReference type="AlphaFoldDB" id="A0A1M5Y445"/>
<keyword evidence="2" id="KW-0167">Capsid protein</keyword>
<keyword evidence="2" id="KW-0946">Virion</keyword>
<dbReference type="Pfam" id="PF01636">
    <property type="entry name" value="APH"/>
    <property type="match status" value="1"/>
</dbReference>
<dbReference type="SUPFAM" id="SSF56112">
    <property type="entry name" value="Protein kinase-like (PK-like)"/>
    <property type="match status" value="1"/>
</dbReference>
<evidence type="ECO:0000313" key="3">
    <source>
        <dbReference type="Proteomes" id="UP000184241"/>
    </source>
</evidence>
<dbReference type="EMBL" id="FQXU01000005">
    <property type="protein sequence ID" value="SHI06885.1"/>
    <property type="molecule type" value="Genomic_DNA"/>
</dbReference>
<accession>A0A1M5Y445</accession>